<name>A0A873WE33_9CAUD</name>
<gene>
    <name evidence="3" type="ORF">CPT_Spernnie_046</name>
</gene>
<proteinExistence type="predicted"/>
<evidence type="ECO:0000313" key="4">
    <source>
        <dbReference type="Proteomes" id="UP000662797"/>
    </source>
</evidence>
<keyword evidence="2" id="KW-1133">Transmembrane helix</keyword>
<keyword evidence="4" id="KW-1185">Reference proteome</keyword>
<reference evidence="3" key="1">
    <citation type="submission" date="2020-07" db="EMBL/GenBank/DDBJ databases">
        <title>Complete genome sequence of Streptomyces phage Spernnie.</title>
        <authorList>
            <person name="Tate N.B."/>
            <person name="Melbern L."/>
            <person name="Clark J.D."/>
            <person name="Hernandez I."/>
            <person name="Liu M."/>
            <person name="Burrowes B.H."/>
        </authorList>
    </citation>
    <scope>NUCLEOTIDE SEQUENCE</scope>
</reference>
<evidence type="ECO:0000256" key="1">
    <source>
        <dbReference type="SAM" id="MobiDB-lite"/>
    </source>
</evidence>
<protein>
    <submittedName>
        <fullName evidence="3">Putative membrane protein</fullName>
    </submittedName>
</protein>
<evidence type="ECO:0000313" key="3">
    <source>
        <dbReference type="EMBL" id="QPB09650.1"/>
    </source>
</evidence>
<dbReference type="EMBL" id="MT701594">
    <property type="protein sequence ID" value="QPB09650.1"/>
    <property type="molecule type" value="Genomic_DNA"/>
</dbReference>
<sequence length="73" mass="7160">MVSALASAFVGLGWGVVLRLLGEAMVDCVKDGAGAGGGAFVLAVAVIMLFPFKDDPGTGGTPPVSSSPRAPVT</sequence>
<feature type="transmembrane region" description="Helical" evidence="2">
    <location>
        <begin position="35"/>
        <end position="52"/>
    </location>
</feature>
<keyword evidence="2" id="KW-0812">Transmembrane</keyword>
<keyword evidence="2" id="KW-0472">Membrane</keyword>
<feature type="compositionally biased region" description="Polar residues" evidence="1">
    <location>
        <begin position="63"/>
        <end position="73"/>
    </location>
</feature>
<dbReference type="Proteomes" id="UP000662797">
    <property type="component" value="Segment"/>
</dbReference>
<accession>A0A873WE33</accession>
<feature type="region of interest" description="Disordered" evidence="1">
    <location>
        <begin position="54"/>
        <end position="73"/>
    </location>
</feature>
<organism evidence="3 4">
    <name type="scientific">Streptomyces phage Spernnie</name>
    <dbReference type="NCBI Taxonomy" id="2767588"/>
    <lineage>
        <taxon>Viruses</taxon>
        <taxon>Duplodnaviria</taxon>
        <taxon>Heunggongvirae</taxon>
        <taxon>Uroviricota</taxon>
        <taxon>Caudoviricetes</taxon>
        <taxon>Arquatrovirinae</taxon>
        <taxon>Sentinelvirus</taxon>
        <taxon>Sentinelvirus spernnie</taxon>
    </lineage>
</organism>
<evidence type="ECO:0000256" key="2">
    <source>
        <dbReference type="SAM" id="Phobius"/>
    </source>
</evidence>